<evidence type="ECO:0000313" key="2">
    <source>
        <dbReference type="Proteomes" id="UP000007993"/>
    </source>
</evidence>
<organism evidence="1 2">
    <name type="scientific">Rhodopirellula baltica SH28</name>
    <dbReference type="NCBI Taxonomy" id="993517"/>
    <lineage>
        <taxon>Bacteria</taxon>
        <taxon>Pseudomonadati</taxon>
        <taxon>Planctomycetota</taxon>
        <taxon>Planctomycetia</taxon>
        <taxon>Pirellulales</taxon>
        <taxon>Pirellulaceae</taxon>
        <taxon>Rhodopirellula</taxon>
    </lineage>
</organism>
<name>K5DFE4_RHOBT</name>
<dbReference type="Proteomes" id="UP000007993">
    <property type="component" value="Unassembled WGS sequence"/>
</dbReference>
<proteinExistence type="predicted"/>
<sequence length="138" mass="15833">MEYLGHPYFDESDRADWLELPIDHDGNLIPSDIGDSLDTVIRRDFDRITKLVLDRLTKCSPDEWLAECPHALLNDVSYCPVGDGSARIFVEYAFRPSLTENSCHTDSWWAIVLCPYVTGNPYTDAMDYVIEHFGWSVQ</sequence>
<dbReference type="AlphaFoldDB" id="K5DFE4"/>
<evidence type="ECO:0000313" key="1">
    <source>
        <dbReference type="EMBL" id="EKK01549.1"/>
    </source>
</evidence>
<protein>
    <submittedName>
        <fullName evidence="1">Uncharacterized protein</fullName>
    </submittedName>
</protein>
<dbReference type="PATRIC" id="fig|993517.3.peg.3373"/>
<dbReference type="EMBL" id="AMCW01000090">
    <property type="protein sequence ID" value="EKK01549.1"/>
    <property type="molecule type" value="Genomic_DNA"/>
</dbReference>
<gene>
    <name evidence="1" type="ORF">RBSH_03110</name>
</gene>
<accession>K5DFE4</accession>
<reference evidence="1 2" key="1">
    <citation type="journal article" date="2013" name="Mar. Genomics">
        <title>Expression of sulfatases in Rhodopirellula baltica and the diversity of sulfatases in the genus Rhodopirellula.</title>
        <authorList>
            <person name="Wegner C.E."/>
            <person name="Richter-Heitmann T."/>
            <person name="Klindworth A."/>
            <person name="Klockow C."/>
            <person name="Richter M."/>
            <person name="Achstetter T."/>
            <person name="Glockner F.O."/>
            <person name="Harder J."/>
        </authorList>
    </citation>
    <scope>NUCLEOTIDE SEQUENCE [LARGE SCALE GENOMIC DNA]</scope>
    <source>
        <strain evidence="1 2">SH28</strain>
    </source>
</reference>
<dbReference type="RefSeq" id="WP_007332795.1">
    <property type="nucleotide sequence ID" value="NZ_AMCW01000090.1"/>
</dbReference>
<comment type="caution">
    <text evidence="1">The sequence shown here is derived from an EMBL/GenBank/DDBJ whole genome shotgun (WGS) entry which is preliminary data.</text>
</comment>